<dbReference type="GO" id="GO:0015144">
    <property type="term" value="F:carbohydrate transmembrane transporter activity"/>
    <property type="evidence" value="ECO:0007669"/>
    <property type="project" value="TreeGrafter"/>
</dbReference>
<proteinExistence type="inferred from homology"/>
<dbReference type="PANTHER" id="PTHR38762:SF1">
    <property type="entry name" value="CRYPTIC OUTER MEMBRANE PORIN BGLH-RELATED"/>
    <property type="match status" value="1"/>
</dbReference>
<dbReference type="EMBL" id="JAME01000017">
    <property type="protein sequence ID" value="ETX28626.1"/>
    <property type="molecule type" value="Genomic_DNA"/>
</dbReference>
<dbReference type="GO" id="GO:0006811">
    <property type="term" value="P:monoatomic ion transport"/>
    <property type="evidence" value="ECO:0007669"/>
    <property type="project" value="UniProtKB-KW"/>
</dbReference>
<gene>
    <name evidence="11" type="ORF">RISW2_05900</name>
</gene>
<keyword evidence="12" id="KW-1185">Reference proteome</keyword>
<organism evidence="11 12">
    <name type="scientific">Roseivivax isoporae LMG 25204</name>
    <dbReference type="NCBI Taxonomy" id="1449351"/>
    <lineage>
        <taxon>Bacteria</taxon>
        <taxon>Pseudomonadati</taxon>
        <taxon>Pseudomonadota</taxon>
        <taxon>Alphaproteobacteria</taxon>
        <taxon>Rhodobacterales</taxon>
        <taxon>Roseobacteraceae</taxon>
        <taxon>Roseivivax</taxon>
    </lineage>
</organism>
<dbReference type="PATRIC" id="fig|1449351.3.peg.2490"/>
<keyword evidence="4" id="KW-1134">Transmembrane beta strand</keyword>
<evidence type="ECO:0000256" key="3">
    <source>
        <dbReference type="ARBA" id="ARBA00022448"/>
    </source>
</evidence>
<evidence type="ECO:0000256" key="4">
    <source>
        <dbReference type="ARBA" id="ARBA00022452"/>
    </source>
</evidence>
<evidence type="ECO:0000256" key="8">
    <source>
        <dbReference type="ARBA" id="ARBA00023136"/>
    </source>
</evidence>
<comment type="caution">
    <text evidence="11">The sequence shown here is derived from an EMBL/GenBank/DDBJ whole genome shotgun (WGS) entry which is preliminary data.</text>
</comment>
<dbReference type="GO" id="GO:0009279">
    <property type="term" value="C:cell outer membrane"/>
    <property type="evidence" value="ECO:0007669"/>
    <property type="project" value="UniProtKB-SubCell"/>
</dbReference>
<dbReference type="GO" id="GO:0015774">
    <property type="term" value="P:polysaccharide transport"/>
    <property type="evidence" value="ECO:0007669"/>
    <property type="project" value="TreeGrafter"/>
</dbReference>
<dbReference type="InterPro" id="IPR050286">
    <property type="entry name" value="G_neg_Bact_CarbUptk_Porin"/>
</dbReference>
<feature type="signal peptide" evidence="10">
    <location>
        <begin position="1"/>
        <end position="19"/>
    </location>
</feature>
<dbReference type="Proteomes" id="UP000023430">
    <property type="component" value="Unassembled WGS sequence"/>
</dbReference>
<dbReference type="InterPro" id="IPR003192">
    <property type="entry name" value="Porin_LamB"/>
</dbReference>
<dbReference type="Pfam" id="PF02264">
    <property type="entry name" value="LamB"/>
    <property type="match status" value="1"/>
</dbReference>
<evidence type="ECO:0008006" key="13">
    <source>
        <dbReference type="Google" id="ProtNLM"/>
    </source>
</evidence>
<keyword evidence="8" id="KW-0472">Membrane</keyword>
<accession>X7F958</accession>
<dbReference type="InterPro" id="IPR036998">
    <property type="entry name" value="Porin_LamB_sf"/>
</dbReference>
<evidence type="ECO:0000256" key="7">
    <source>
        <dbReference type="ARBA" id="ARBA00023114"/>
    </source>
</evidence>
<protein>
    <recommendedName>
        <fullName evidence="13">Maltoporin</fullName>
    </recommendedName>
</protein>
<keyword evidence="3" id="KW-0813">Transport</keyword>
<keyword evidence="7" id="KW-0626">Porin</keyword>
<comment type="similarity">
    <text evidence="2">Belongs to the porin LamB (TC 1.B.3) family.</text>
</comment>
<sequence length="405" mass="42834">MAAAALAALAAAAGPGALAAQDEAANVHDGDTVRITSFGYLRAGAGWRGGGDAQRCFQLPGARSKYRLGNECETYVEPGVDLSFGPRDGPRLGLHLRGALTATELNDFDDVDTVAAETWISLEGFAGGAFSGAEIWAGQRFYKRHDVHINDFYFWDGTGLGLGLADVDLGWSSMSVAYFTGSAFDLETSLDDTPYDRVDLRFADIAAGGGDGALTVGMDLRLPDADGLPNDGGAMVTALWTRSARNGAEIMLAGQAGFGAGTSLSYVSNAEAEDGDRALRAVGSYTWNASDAFSIMATGVAEWQSDDRNWYSVGMRPVWGLGRDLYLAVEAGIDHVVPEAGGDRTLGKLTAALEWKPGPDFLDRPAVRLYATTAAWNPDAERAGIAPAHDGRDGVNVGVQVEHWW</sequence>
<feature type="chain" id="PRO_5004978012" description="Maltoporin" evidence="10">
    <location>
        <begin position="20"/>
        <end position="405"/>
    </location>
</feature>
<evidence type="ECO:0000256" key="1">
    <source>
        <dbReference type="ARBA" id="ARBA00004571"/>
    </source>
</evidence>
<keyword evidence="9" id="KW-0998">Cell outer membrane</keyword>
<reference evidence="11 12" key="1">
    <citation type="submission" date="2014-01" db="EMBL/GenBank/DDBJ databases">
        <title>Roseivivax isoporae LMG 25204 Genome Sequencing.</title>
        <authorList>
            <person name="Lai Q."/>
            <person name="Li G."/>
            <person name="Shao Z."/>
        </authorList>
    </citation>
    <scope>NUCLEOTIDE SEQUENCE [LARGE SCALE GENOMIC DNA]</scope>
    <source>
        <strain evidence="11 12">LMG 25204</strain>
    </source>
</reference>
<dbReference type="GO" id="GO:0046930">
    <property type="term" value="C:pore complex"/>
    <property type="evidence" value="ECO:0007669"/>
    <property type="project" value="UniProtKB-KW"/>
</dbReference>
<keyword evidence="6" id="KW-0406">Ion transport</keyword>
<evidence type="ECO:0000256" key="9">
    <source>
        <dbReference type="ARBA" id="ARBA00023237"/>
    </source>
</evidence>
<comment type="subcellular location">
    <subcellularLocation>
        <location evidence="1">Cell outer membrane</location>
        <topology evidence="1">Multi-pass membrane protein</topology>
    </subcellularLocation>
</comment>
<dbReference type="STRING" id="1449351.RISW2_05900"/>
<keyword evidence="5" id="KW-0812">Transmembrane</keyword>
<dbReference type="GO" id="GO:0015288">
    <property type="term" value="F:porin activity"/>
    <property type="evidence" value="ECO:0007669"/>
    <property type="project" value="UniProtKB-KW"/>
</dbReference>
<evidence type="ECO:0000256" key="5">
    <source>
        <dbReference type="ARBA" id="ARBA00022692"/>
    </source>
</evidence>
<dbReference type="eggNOG" id="COG4580">
    <property type="taxonomic scope" value="Bacteria"/>
</dbReference>
<dbReference type="PANTHER" id="PTHR38762">
    <property type="entry name" value="CRYPTIC OUTER MEMBRANE PORIN BGLH-RELATED"/>
    <property type="match status" value="1"/>
</dbReference>
<dbReference type="AlphaFoldDB" id="X7F958"/>
<dbReference type="SUPFAM" id="SSF56935">
    <property type="entry name" value="Porins"/>
    <property type="match status" value="1"/>
</dbReference>
<evidence type="ECO:0000256" key="10">
    <source>
        <dbReference type="SAM" id="SignalP"/>
    </source>
</evidence>
<keyword evidence="10" id="KW-0732">Signal</keyword>
<name>X7F958_9RHOB</name>
<evidence type="ECO:0000313" key="11">
    <source>
        <dbReference type="EMBL" id="ETX28626.1"/>
    </source>
</evidence>
<evidence type="ECO:0000256" key="2">
    <source>
        <dbReference type="ARBA" id="ARBA00007055"/>
    </source>
</evidence>
<dbReference type="Gene3D" id="2.40.170.10">
    <property type="entry name" value="Porin, LamB type"/>
    <property type="match status" value="1"/>
</dbReference>
<evidence type="ECO:0000313" key="12">
    <source>
        <dbReference type="Proteomes" id="UP000023430"/>
    </source>
</evidence>
<evidence type="ECO:0000256" key="6">
    <source>
        <dbReference type="ARBA" id="ARBA00023065"/>
    </source>
</evidence>